<dbReference type="EMBL" id="JAMKPW020000024">
    <property type="protein sequence ID" value="KAK8205515.1"/>
    <property type="molecule type" value="Genomic_DNA"/>
</dbReference>
<evidence type="ECO:0000313" key="2">
    <source>
        <dbReference type="Proteomes" id="UP001320706"/>
    </source>
</evidence>
<organism evidence="1 2">
    <name type="scientific">Zalaria obscura</name>
    <dbReference type="NCBI Taxonomy" id="2024903"/>
    <lineage>
        <taxon>Eukaryota</taxon>
        <taxon>Fungi</taxon>
        <taxon>Dikarya</taxon>
        <taxon>Ascomycota</taxon>
        <taxon>Pezizomycotina</taxon>
        <taxon>Dothideomycetes</taxon>
        <taxon>Dothideomycetidae</taxon>
        <taxon>Dothideales</taxon>
        <taxon>Zalariaceae</taxon>
        <taxon>Zalaria</taxon>
    </lineage>
</organism>
<gene>
    <name evidence="1" type="ORF">M8818_004884</name>
</gene>
<evidence type="ECO:0000313" key="1">
    <source>
        <dbReference type="EMBL" id="KAK8205515.1"/>
    </source>
</evidence>
<keyword evidence="2" id="KW-1185">Reference proteome</keyword>
<comment type="caution">
    <text evidence="1">The sequence shown here is derived from an EMBL/GenBank/DDBJ whole genome shotgun (WGS) entry which is preliminary data.</text>
</comment>
<name>A0ACC3SDF3_9PEZI</name>
<proteinExistence type="predicted"/>
<protein>
    <submittedName>
        <fullName evidence="1">Uncharacterized protein</fullName>
    </submittedName>
</protein>
<dbReference type="Proteomes" id="UP001320706">
    <property type="component" value="Unassembled WGS sequence"/>
</dbReference>
<sequence>MGDTFQQTSFILPSTPRLSHIHTHVYNGPRHSNRCCGSFTAPCSLGSSSWWSVYQELAGTASRCKELRQPHRTVKSHIRKFYAPWCGHCQNLKPAYEKAAKSLSGLAKVAAINCDEESNKPFCGSMGVQGFPTLKIVRPGKKIGRPAVEDYQGQRSAKAIVDAVKDKIPNHVKRVTDKDVEAWVKEGGGPKALLFSDKGTTSALLKALAVDFLGSIEVGQIRSTQKEALSTYDVSSFPTLLLFATSDASPQVYTGEMTKDSLKAFLSTVAAPNPDPAPQPAKSAKGAKSAKSDAKKASKASSSFSSASASHESADSASARATQTSETLDPTSNPTTSPDPLVNADASQKPIQVPVPSIAPPIPLLATGAELQRACLTTKSGTCVLALISGSESADAKSAVQALSEIHHRHGAAGHRLFPFYAVPATNEVSGALREALAVSAEGLEVVAVTAKRGWFKRYAGTEFGREALEAWVDAVRMGEGKKERFGEGILVEAKEEQGGKNGEEVKGEEQQPAPEMQFEEISDEEYERLMNAHKEVPKEGREEHDEL</sequence>
<reference evidence="1" key="1">
    <citation type="submission" date="2024-02" db="EMBL/GenBank/DDBJ databases">
        <title>Metagenome Assembled Genome of Zalaria obscura JY119.</title>
        <authorList>
            <person name="Vighnesh L."/>
            <person name="Jagadeeshwari U."/>
            <person name="Venkata Ramana C."/>
            <person name="Sasikala C."/>
        </authorList>
    </citation>
    <scope>NUCLEOTIDE SEQUENCE</scope>
    <source>
        <strain evidence="1">JY119</strain>
    </source>
</reference>
<accession>A0ACC3SDF3</accession>